<comment type="caution">
    <text evidence="12">Was originally thought to be a dihydrodipicolinate synthase (DHDPS), catalyzing the condensation of (S)-aspartate-beta-semialdehyde [(S)-ASA] and pyruvate to dihydrodipicolinate (DHDP). However, it was shown in E.coli that the product of the enzymatic reaction is not dihydrodipicolinate but in fact (4S)-4-hydroxy-2,3,4,5-tetrahydro-(2S)-dipicolinic acid (HTPA), and that the consecutive dehydration reaction leading to DHDP is not spontaneous but catalyzed by DapB.</text>
</comment>
<dbReference type="AlphaFoldDB" id="A0A6C0P0Y3"/>
<evidence type="ECO:0000256" key="9">
    <source>
        <dbReference type="ARBA" id="ARBA00023239"/>
    </source>
</evidence>
<dbReference type="GO" id="GO:0005737">
    <property type="term" value="C:cytoplasm"/>
    <property type="evidence" value="ECO:0007669"/>
    <property type="project" value="UniProtKB-SubCell"/>
</dbReference>
<evidence type="ECO:0000256" key="11">
    <source>
        <dbReference type="ARBA" id="ARBA00047836"/>
    </source>
</evidence>
<organism evidence="16 17">
    <name type="scientific">Paenibacillus rhizovicinus</name>
    <dbReference type="NCBI Taxonomy" id="2704463"/>
    <lineage>
        <taxon>Bacteria</taxon>
        <taxon>Bacillati</taxon>
        <taxon>Bacillota</taxon>
        <taxon>Bacilli</taxon>
        <taxon>Bacillales</taxon>
        <taxon>Paenibacillaceae</taxon>
        <taxon>Paenibacillus</taxon>
    </lineage>
</organism>
<dbReference type="KEGG" id="prz:GZH47_15305"/>
<feature type="binding site" evidence="15">
    <location>
        <position position="208"/>
    </location>
    <ligand>
        <name>pyruvate</name>
        <dbReference type="ChEBI" id="CHEBI:15361"/>
    </ligand>
</feature>
<comment type="catalytic activity">
    <reaction evidence="11 12">
        <text>L-aspartate 4-semialdehyde + pyruvate = (2S,4S)-4-hydroxy-2,3,4,5-tetrahydrodipicolinate + H2O + H(+)</text>
        <dbReference type="Rhea" id="RHEA:34171"/>
        <dbReference type="ChEBI" id="CHEBI:15361"/>
        <dbReference type="ChEBI" id="CHEBI:15377"/>
        <dbReference type="ChEBI" id="CHEBI:15378"/>
        <dbReference type="ChEBI" id="CHEBI:67139"/>
        <dbReference type="ChEBI" id="CHEBI:537519"/>
        <dbReference type="EC" id="4.3.3.7"/>
    </reaction>
</comment>
<dbReference type="SMART" id="SM01130">
    <property type="entry name" value="DHDPS"/>
    <property type="match status" value="1"/>
</dbReference>
<keyword evidence="17" id="KW-1185">Reference proteome</keyword>
<feature type="binding site" evidence="12 15">
    <location>
        <position position="50"/>
    </location>
    <ligand>
        <name>pyruvate</name>
        <dbReference type="ChEBI" id="CHEBI:15361"/>
    </ligand>
</feature>
<dbReference type="Proteomes" id="UP000479114">
    <property type="component" value="Chromosome"/>
</dbReference>
<keyword evidence="10 12" id="KW-0704">Schiff base</keyword>
<evidence type="ECO:0000313" key="16">
    <source>
        <dbReference type="EMBL" id="QHW32041.1"/>
    </source>
</evidence>
<keyword evidence="6 12" id="KW-0028">Amino-acid biosynthesis</keyword>
<dbReference type="PANTHER" id="PTHR12128">
    <property type="entry name" value="DIHYDRODIPICOLINATE SYNTHASE"/>
    <property type="match status" value="1"/>
</dbReference>
<evidence type="ECO:0000256" key="13">
    <source>
        <dbReference type="PIRNR" id="PIRNR001365"/>
    </source>
</evidence>
<dbReference type="InterPro" id="IPR013785">
    <property type="entry name" value="Aldolase_TIM"/>
</dbReference>
<dbReference type="InterPro" id="IPR002220">
    <property type="entry name" value="DapA-like"/>
</dbReference>
<dbReference type="Gene3D" id="3.20.20.70">
    <property type="entry name" value="Aldolase class I"/>
    <property type="match status" value="1"/>
</dbReference>
<comment type="pathway">
    <text evidence="2 12">Amino-acid biosynthesis; L-lysine biosynthesis via DAP pathway; (S)-tetrahydrodipicolinate from L-aspartate: step 3/4.</text>
</comment>
<feature type="active site" description="Schiff-base intermediate with substrate" evidence="12 14">
    <location>
        <position position="168"/>
    </location>
</feature>
<evidence type="ECO:0000256" key="14">
    <source>
        <dbReference type="PIRSR" id="PIRSR001365-1"/>
    </source>
</evidence>
<evidence type="ECO:0000256" key="3">
    <source>
        <dbReference type="ARBA" id="ARBA00007592"/>
    </source>
</evidence>
<gene>
    <name evidence="12 16" type="primary">dapA</name>
    <name evidence="16" type="ORF">GZH47_15305</name>
</gene>
<dbReference type="PANTHER" id="PTHR12128:SF66">
    <property type="entry name" value="4-HYDROXY-2-OXOGLUTARATE ALDOLASE, MITOCHONDRIAL"/>
    <property type="match status" value="1"/>
</dbReference>
<evidence type="ECO:0000256" key="2">
    <source>
        <dbReference type="ARBA" id="ARBA00005120"/>
    </source>
</evidence>
<dbReference type="CDD" id="cd00950">
    <property type="entry name" value="DHDPS"/>
    <property type="match status" value="1"/>
</dbReference>
<dbReference type="EC" id="4.3.3.7" evidence="4 12"/>
<name>A0A6C0P0Y3_9BACL</name>
<comment type="function">
    <text evidence="1 12">Catalyzes the condensation of (S)-aspartate-beta-semialdehyde [(S)-ASA] and pyruvate to 4-hydroxy-tetrahydrodipicolinate (HTPA).</text>
</comment>
<reference evidence="16 17" key="1">
    <citation type="submission" date="2020-02" db="EMBL/GenBank/DDBJ databases">
        <title>Paenibacillus sp. nov., isolated from rhizosphere soil of tomato.</title>
        <authorList>
            <person name="Weon H.-Y."/>
            <person name="Lee S.A."/>
        </authorList>
    </citation>
    <scope>NUCLEOTIDE SEQUENCE [LARGE SCALE GENOMIC DNA]</scope>
    <source>
        <strain evidence="16 17">14171R-81</strain>
    </source>
</reference>
<feature type="site" description="Part of a proton relay during catalysis" evidence="12">
    <location>
        <position position="49"/>
    </location>
</feature>
<accession>A0A6C0P0Y3</accession>
<proteinExistence type="inferred from homology"/>
<comment type="subcellular location">
    <subcellularLocation>
        <location evidence="12">Cytoplasm</location>
    </subcellularLocation>
</comment>
<dbReference type="InterPro" id="IPR005263">
    <property type="entry name" value="DapA"/>
</dbReference>
<dbReference type="PRINTS" id="PR00146">
    <property type="entry name" value="DHPICSNTHASE"/>
</dbReference>
<dbReference type="UniPathway" id="UPA00034">
    <property type="reaction ID" value="UER00017"/>
</dbReference>
<feature type="active site" description="Proton donor/acceptor" evidence="12 14">
    <location>
        <position position="140"/>
    </location>
</feature>
<dbReference type="PIRSF" id="PIRSF001365">
    <property type="entry name" value="DHDPS"/>
    <property type="match status" value="1"/>
</dbReference>
<dbReference type="PROSITE" id="PS00665">
    <property type="entry name" value="DHDPS_1"/>
    <property type="match status" value="1"/>
</dbReference>
<dbReference type="SUPFAM" id="SSF51569">
    <property type="entry name" value="Aldolase"/>
    <property type="match status" value="1"/>
</dbReference>
<dbReference type="GO" id="GO:0008840">
    <property type="term" value="F:4-hydroxy-tetrahydrodipicolinate synthase activity"/>
    <property type="evidence" value="ECO:0007669"/>
    <property type="project" value="UniProtKB-UniRule"/>
</dbReference>
<dbReference type="HAMAP" id="MF_00418">
    <property type="entry name" value="DapA"/>
    <property type="match status" value="1"/>
</dbReference>
<evidence type="ECO:0000256" key="12">
    <source>
        <dbReference type="HAMAP-Rule" id="MF_00418"/>
    </source>
</evidence>
<comment type="caution">
    <text evidence="12">Lacks conserved residue(s) required for the propagation of feature annotation.</text>
</comment>
<dbReference type="GO" id="GO:0019877">
    <property type="term" value="P:diaminopimelate biosynthetic process"/>
    <property type="evidence" value="ECO:0007669"/>
    <property type="project" value="UniProtKB-UniRule"/>
</dbReference>
<evidence type="ECO:0000256" key="6">
    <source>
        <dbReference type="ARBA" id="ARBA00022605"/>
    </source>
</evidence>
<evidence type="ECO:0000256" key="5">
    <source>
        <dbReference type="ARBA" id="ARBA00022490"/>
    </source>
</evidence>
<keyword evidence="7 12" id="KW-0220">Diaminopimelate biosynthesis</keyword>
<keyword evidence="5 12" id="KW-0963">Cytoplasm</keyword>
<evidence type="ECO:0000256" key="1">
    <source>
        <dbReference type="ARBA" id="ARBA00003294"/>
    </source>
</evidence>
<comment type="similarity">
    <text evidence="3 12 13">Belongs to the DapA family.</text>
</comment>
<keyword evidence="9 12" id="KW-0456">Lyase</keyword>
<dbReference type="RefSeq" id="WP_162640845.1">
    <property type="nucleotide sequence ID" value="NZ_CP048286.1"/>
</dbReference>
<evidence type="ECO:0000256" key="8">
    <source>
        <dbReference type="ARBA" id="ARBA00023154"/>
    </source>
</evidence>
<dbReference type="NCBIfam" id="TIGR00674">
    <property type="entry name" value="dapA"/>
    <property type="match status" value="1"/>
</dbReference>
<evidence type="ECO:0000313" key="17">
    <source>
        <dbReference type="Proteomes" id="UP000479114"/>
    </source>
</evidence>
<evidence type="ECO:0000256" key="7">
    <source>
        <dbReference type="ARBA" id="ARBA00022915"/>
    </source>
</evidence>
<sequence length="295" mass="31749">MLKEADLRGIFVPVATPFSADESLDEASFDRYLRHLLAHDIQGLVINGTTGESPTVSWDEVERLVALAKAVMAAMHRQVPIIVGTGTNDTRTTVRRTELAGRLGADAALVVVPYYSKPPQSGIAEHFRRASETGLPVIAYEVPSRTGVRLQPDTAAAILELNGIIGMKDSSGGIELISAVTTLSGKPVLCGEDADFYAMLRQGASGGMLASANLRTDAFIGMYRQFRAGDTGQARRTFDALLPLIRLMFEESNPAPLKWLLAGQGLIASDTLRSPLQPITVGLQAKLEEALREAY</sequence>
<protein>
    <recommendedName>
        <fullName evidence="4 12">4-hydroxy-tetrahydrodipicolinate synthase</fullName>
        <shortName evidence="12">HTPA synthase</shortName>
        <ecNumber evidence="4 12">4.3.3.7</ecNumber>
    </recommendedName>
</protein>
<dbReference type="InterPro" id="IPR020624">
    <property type="entry name" value="Schiff_base-form_aldolases_CS"/>
</dbReference>
<dbReference type="EMBL" id="CP048286">
    <property type="protein sequence ID" value="QHW32041.1"/>
    <property type="molecule type" value="Genomic_DNA"/>
</dbReference>
<keyword evidence="8 12" id="KW-0457">Lysine biosynthesis</keyword>
<comment type="subunit">
    <text evidence="12">Homotetramer; dimer of dimers.</text>
</comment>
<feature type="site" description="Part of a proton relay during catalysis" evidence="12">
    <location>
        <position position="115"/>
    </location>
</feature>
<evidence type="ECO:0000256" key="4">
    <source>
        <dbReference type="ARBA" id="ARBA00012086"/>
    </source>
</evidence>
<evidence type="ECO:0000256" key="15">
    <source>
        <dbReference type="PIRSR" id="PIRSR001365-2"/>
    </source>
</evidence>
<dbReference type="Pfam" id="PF00701">
    <property type="entry name" value="DHDPS"/>
    <property type="match status" value="1"/>
</dbReference>
<dbReference type="GO" id="GO:0009089">
    <property type="term" value="P:lysine biosynthetic process via diaminopimelate"/>
    <property type="evidence" value="ECO:0007669"/>
    <property type="project" value="UniProtKB-UniRule"/>
</dbReference>
<evidence type="ECO:0000256" key="10">
    <source>
        <dbReference type="ARBA" id="ARBA00023270"/>
    </source>
</evidence>